<evidence type="ECO:0000313" key="1">
    <source>
        <dbReference type="EMBL" id="MFC6331909.1"/>
    </source>
</evidence>
<sequence>MIIFSFRLIKYRVAVIVVYFIHFLPDTIESTDQQAAFEDMISFFDDTASLSYPAQEKSKLDNQQAFFG</sequence>
<dbReference type="Proteomes" id="UP001596233">
    <property type="component" value="Unassembled WGS sequence"/>
</dbReference>
<dbReference type="EMBL" id="JBHSTE010000001">
    <property type="protein sequence ID" value="MFC6331909.1"/>
    <property type="molecule type" value="Genomic_DNA"/>
</dbReference>
<keyword evidence="2" id="KW-1185">Reference proteome</keyword>
<reference evidence="2" key="1">
    <citation type="journal article" date="2019" name="Int. J. Syst. Evol. Microbiol.">
        <title>The Global Catalogue of Microorganisms (GCM) 10K type strain sequencing project: providing services to taxonomists for standard genome sequencing and annotation.</title>
        <authorList>
            <consortium name="The Broad Institute Genomics Platform"/>
            <consortium name="The Broad Institute Genome Sequencing Center for Infectious Disease"/>
            <person name="Wu L."/>
            <person name="Ma J."/>
        </authorList>
    </citation>
    <scope>NUCLEOTIDE SEQUENCE [LARGE SCALE GENOMIC DNA]</scope>
    <source>
        <strain evidence="2">PCU 280</strain>
    </source>
</reference>
<accession>A0ABW1V0B6</accession>
<protein>
    <submittedName>
        <fullName evidence="1">Uncharacterized protein</fullName>
    </submittedName>
</protein>
<gene>
    <name evidence="1" type="ORF">ACFP56_04675</name>
</gene>
<evidence type="ECO:0000313" key="2">
    <source>
        <dbReference type="Proteomes" id="UP001596233"/>
    </source>
</evidence>
<name>A0ABW1V0B6_9BACL</name>
<dbReference type="RefSeq" id="WP_379231622.1">
    <property type="nucleotide sequence ID" value="NZ_JBHSTE010000001.1"/>
</dbReference>
<organism evidence="1 2">
    <name type="scientific">Paenibacillus septentrionalis</name>
    <dbReference type="NCBI Taxonomy" id="429342"/>
    <lineage>
        <taxon>Bacteria</taxon>
        <taxon>Bacillati</taxon>
        <taxon>Bacillota</taxon>
        <taxon>Bacilli</taxon>
        <taxon>Bacillales</taxon>
        <taxon>Paenibacillaceae</taxon>
        <taxon>Paenibacillus</taxon>
    </lineage>
</organism>
<proteinExistence type="predicted"/>
<comment type="caution">
    <text evidence="1">The sequence shown here is derived from an EMBL/GenBank/DDBJ whole genome shotgun (WGS) entry which is preliminary data.</text>
</comment>